<accession>A0A1L9Q3W3</accession>
<keyword evidence="3" id="KW-1185">Reference proteome</keyword>
<dbReference type="AlphaFoldDB" id="A0A1L9Q3W3"/>
<reference evidence="3" key="1">
    <citation type="journal article" date="2017" name="Genome Biol.">
        <title>Comparative genomics reveals high biological diversity and specific adaptations in the industrially and medically important fungal genus Aspergillus.</title>
        <authorList>
            <person name="de Vries R.P."/>
            <person name="Riley R."/>
            <person name="Wiebenga A."/>
            <person name="Aguilar-Osorio G."/>
            <person name="Amillis S."/>
            <person name="Uchima C.A."/>
            <person name="Anderluh G."/>
            <person name="Asadollahi M."/>
            <person name="Askin M."/>
            <person name="Barry K."/>
            <person name="Battaglia E."/>
            <person name="Bayram O."/>
            <person name="Benocci T."/>
            <person name="Braus-Stromeyer S.A."/>
            <person name="Caldana C."/>
            <person name="Canovas D."/>
            <person name="Cerqueira G.C."/>
            <person name="Chen F."/>
            <person name="Chen W."/>
            <person name="Choi C."/>
            <person name="Clum A."/>
            <person name="Dos Santos R.A."/>
            <person name="Damasio A.R."/>
            <person name="Diallinas G."/>
            <person name="Emri T."/>
            <person name="Fekete E."/>
            <person name="Flipphi M."/>
            <person name="Freyberg S."/>
            <person name="Gallo A."/>
            <person name="Gournas C."/>
            <person name="Habgood R."/>
            <person name="Hainaut M."/>
            <person name="Harispe M.L."/>
            <person name="Henrissat B."/>
            <person name="Hilden K.S."/>
            <person name="Hope R."/>
            <person name="Hossain A."/>
            <person name="Karabika E."/>
            <person name="Karaffa L."/>
            <person name="Karanyi Z."/>
            <person name="Krasevec N."/>
            <person name="Kuo A."/>
            <person name="Kusch H."/>
            <person name="LaButti K."/>
            <person name="Lagendijk E.L."/>
            <person name="Lapidus A."/>
            <person name="Levasseur A."/>
            <person name="Lindquist E."/>
            <person name="Lipzen A."/>
            <person name="Logrieco A.F."/>
            <person name="MacCabe A."/>
            <person name="Maekelae M.R."/>
            <person name="Malavazi I."/>
            <person name="Melin P."/>
            <person name="Meyer V."/>
            <person name="Mielnichuk N."/>
            <person name="Miskei M."/>
            <person name="Molnar A.P."/>
            <person name="Mule G."/>
            <person name="Ngan C.Y."/>
            <person name="Orejas M."/>
            <person name="Orosz E."/>
            <person name="Ouedraogo J.P."/>
            <person name="Overkamp K.M."/>
            <person name="Park H.-S."/>
            <person name="Perrone G."/>
            <person name="Piumi F."/>
            <person name="Punt P.J."/>
            <person name="Ram A.F."/>
            <person name="Ramon A."/>
            <person name="Rauscher S."/>
            <person name="Record E."/>
            <person name="Riano-Pachon D.M."/>
            <person name="Robert V."/>
            <person name="Roehrig J."/>
            <person name="Ruller R."/>
            <person name="Salamov A."/>
            <person name="Salih N.S."/>
            <person name="Samson R.A."/>
            <person name="Sandor E."/>
            <person name="Sanguinetti M."/>
            <person name="Schuetze T."/>
            <person name="Sepcic K."/>
            <person name="Shelest E."/>
            <person name="Sherlock G."/>
            <person name="Sophianopoulou V."/>
            <person name="Squina F.M."/>
            <person name="Sun H."/>
            <person name="Susca A."/>
            <person name="Todd R.B."/>
            <person name="Tsang A."/>
            <person name="Unkles S.E."/>
            <person name="van de Wiele N."/>
            <person name="van Rossen-Uffink D."/>
            <person name="Oliveira J.V."/>
            <person name="Vesth T.C."/>
            <person name="Visser J."/>
            <person name="Yu J.-H."/>
            <person name="Zhou M."/>
            <person name="Andersen M.R."/>
            <person name="Archer D.B."/>
            <person name="Baker S.E."/>
            <person name="Benoit I."/>
            <person name="Brakhage A.A."/>
            <person name="Braus G.H."/>
            <person name="Fischer R."/>
            <person name="Frisvad J.C."/>
            <person name="Goldman G.H."/>
            <person name="Houbraken J."/>
            <person name="Oakley B."/>
            <person name="Pocsi I."/>
            <person name="Scazzocchio C."/>
            <person name="Seiboth B."/>
            <person name="vanKuyk P.A."/>
            <person name="Wortman J."/>
            <person name="Dyer P.S."/>
            <person name="Grigoriev I.V."/>
        </authorList>
    </citation>
    <scope>NUCLEOTIDE SEQUENCE [LARGE SCALE GENOMIC DNA]</scope>
    <source>
        <strain evidence="3">CBS 583.65</strain>
    </source>
</reference>
<dbReference type="Proteomes" id="UP000184073">
    <property type="component" value="Unassembled WGS sequence"/>
</dbReference>
<proteinExistence type="predicted"/>
<gene>
    <name evidence="2" type="ORF">ASPVEDRAFT_89593</name>
</gene>
<feature type="transmembrane region" description="Helical" evidence="1">
    <location>
        <begin position="42"/>
        <end position="62"/>
    </location>
</feature>
<organism evidence="2 3">
    <name type="scientific">Aspergillus versicolor CBS 583.65</name>
    <dbReference type="NCBI Taxonomy" id="1036611"/>
    <lineage>
        <taxon>Eukaryota</taxon>
        <taxon>Fungi</taxon>
        <taxon>Dikarya</taxon>
        <taxon>Ascomycota</taxon>
        <taxon>Pezizomycotina</taxon>
        <taxon>Eurotiomycetes</taxon>
        <taxon>Eurotiomycetidae</taxon>
        <taxon>Eurotiales</taxon>
        <taxon>Aspergillaceae</taxon>
        <taxon>Aspergillus</taxon>
        <taxon>Aspergillus subgen. Nidulantes</taxon>
    </lineage>
</organism>
<dbReference type="RefSeq" id="XP_040674130.1">
    <property type="nucleotide sequence ID" value="XM_040818658.1"/>
</dbReference>
<protein>
    <submittedName>
        <fullName evidence="2">Uncharacterized protein</fullName>
    </submittedName>
</protein>
<dbReference type="GeneID" id="63734169"/>
<name>A0A1L9Q3W3_ASPVE</name>
<keyword evidence="1" id="KW-1133">Transmembrane helix</keyword>
<sequence>MRSLTLETSRIIADASAINVECTATIAREIDPETQQKYFDHLINFVTGVILIAATAASWTNAPRPFRMLPKYHSHPRLDSA</sequence>
<keyword evidence="1" id="KW-0812">Transmembrane</keyword>
<dbReference type="VEuPathDB" id="FungiDB:ASPVEDRAFT_89593"/>
<evidence type="ECO:0000313" key="3">
    <source>
        <dbReference type="Proteomes" id="UP000184073"/>
    </source>
</evidence>
<dbReference type="EMBL" id="KV878139">
    <property type="protein sequence ID" value="OJJ08368.1"/>
    <property type="molecule type" value="Genomic_DNA"/>
</dbReference>
<evidence type="ECO:0000256" key="1">
    <source>
        <dbReference type="SAM" id="Phobius"/>
    </source>
</evidence>
<evidence type="ECO:0000313" key="2">
    <source>
        <dbReference type="EMBL" id="OJJ08368.1"/>
    </source>
</evidence>
<keyword evidence="1" id="KW-0472">Membrane</keyword>